<dbReference type="SMART" id="SM00324">
    <property type="entry name" value="RhoGAP"/>
    <property type="match status" value="1"/>
</dbReference>
<keyword evidence="7" id="KW-1185">Reference proteome</keyword>
<dbReference type="Gene3D" id="2.30.29.30">
    <property type="entry name" value="Pleckstrin-homology domain (PH domain)/Phosphotyrosine-binding domain (PTB)"/>
    <property type="match status" value="1"/>
</dbReference>
<sequence>MNDVTKVIKSGWLRKQSGLVRSWQDRWFVLKGQSLYYYARENEAKQHGVVPLSGCTVEEIAFNRDEPDRWLVEISPAGSAKSSETVQLCANTEALRTEWASALRRAIYGLIGGGVFGGPLLDVMRYDMAHYHCSVPHIIKQCVELILEHGKEVEGIFRLSGRLALLKEMRRQYDEGVRPTLTIQTIDVHTTASLLKLYFRELPEPVIPFEHFESFLSLATSFKHNSKLESTLESLRTLTKMIPIENYLLLDYLTSFLYKISKYQNVNKMTEKNIATIFGTNILREEDSTPEVQMATQNLTTHVVLALVKWHDVIFSNTMSIKEALAAEEAETADTAQVPAGDVGETTETANLLGVDFASESKSSEEAVTKSPPPVPSRSFENGSKDSGLDLYSCPGIESTLTANDVKRRTGSEKVKARPAALVDLSPDGRKSATMPFTKVAREPSNFTSFIDSPLDSRYSLNIGDLPNSVEDLQTLVFSLKLKLKDQNQTIARLEEDNKSLEVRLREKSLELNEATEAKDVAVSKVVTLSQQLASYQSQLE</sequence>
<keyword evidence="2" id="KW-0175">Coiled coil</keyword>
<feature type="domain" description="PH" evidence="4">
    <location>
        <begin position="6"/>
        <end position="108"/>
    </location>
</feature>
<comment type="caution">
    <text evidence="6">The sequence shown here is derived from an EMBL/GenBank/DDBJ whole genome shotgun (WGS) entry which is preliminary data.</text>
</comment>
<feature type="coiled-coil region" evidence="2">
    <location>
        <begin position="477"/>
        <end position="518"/>
    </location>
</feature>
<protein>
    <submittedName>
        <fullName evidence="6">ARHGAP22</fullName>
    </submittedName>
</protein>
<dbReference type="Pfam" id="PF00169">
    <property type="entry name" value="PH"/>
    <property type="match status" value="1"/>
</dbReference>
<evidence type="ECO:0000259" key="5">
    <source>
        <dbReference type="PROSITE" id="PS50238"/>
    </source>
</evidence>
<organism evidence="6 7">
    <name type="scientific">Bugula neritina</name>
    <name type="common">Brown bryozoan</name>
    <name type="synonym">Sertularia neritina</name>
    <dbReference type="NCBI Taxonomy" id="10212"/>
    <lineage>
        <taxon>Eukaryota</taxon>
        <taxon>Metazoa</taxon>
        <taxon>Spiralia</taxon>
        <taxon>Lophotrochozoa</taxon>
        <taxon>Bryozoa</taxon>
        <taxon>Gymnolaemata</taxon>
        <taxon>Cheilostomatida</taxon>
        <taxon>Flustrina</taxon>
        <taxon>Buguloidea</taxon>
        <taxon>Bugulidae</taxon>
        <taxon>Bugula</taxon>
    </lineage>
</organism>
<dbReference type="InterPro" id="IPR011993">
    <property type="entry name" value="PH-like_dom_sf"/>
</dbReference>
<dbReference type="EMBL" id="VXIV02001923">
    <property type="protein sequence ID" value="KAF6028711.1"/>
    <property type="molecule type" value="Genomic_DNA"/>
</dbReference>
<evidence type="ECO:0000313" key="7">
    <source>
        <dbReference type="Proteomes" id="UP000593567"/>
    </source>
</evidence>
<dbReference type="SUPFAM" id="SSF48350">
    <property type="entry name" value="GTPase activation domain, GAP"/>
    <property type="match status" value="1"/>
</dbReference>
<keyword evidence="1" id="KW-0343">GTPase activation</keyword>
<dbReference type="InterPro" id="IPR008936">
    <property type="entry name" value="Rho_GTPase_activation_prot"/>
</dbReference>
<dbReference type="OrthoDB" id="185175at2759"/>
<reference evidence="6" key="1">
    <citation type="submission" date="2020-06" db="EMBL/GenBank/DDBJ databases">
        <title>Draft genome of Bugula neritina, a colonial animal packing powerful symbionts and potential medicines.</title>
        <authorList>
            <person name="Rayko M."/>
        </authorList>
    </citation>
    <scope>NUCLEOTIDE SEQUENCE [LARGE SCALE GENOMIC DNA]</scope>
    <source>
        <strain evidence="6">Kwan_BN1</strain>
    </source>
</reference>
<evidence type="ECO:0000256" key="1">
    <source>
        <dbReference type="ARBA" id="ARBA00022468"/>
    </source>
</evidence>
<dbReference type="CDD" id="cd00159">
    <property type="entry name" value="RhoGAP"/>
    <property type="match status" value="1"/>
</dbReference>
<proteinExistence type="predicted"/>
<gene>
    <name evidence="6" type="ORF">EB796_012991</name>
</gene>
<evidence type="ECO:0000313" key="6">
    <source>
        <dbReference type="EMBL" id="KAF6028711.1"/>
    </source>
</evidence>
<dbReference type="PANTHER" id="PTHR15228">
    <property type="entry name" value="SPERMATHECAL PHYSIOLOGY VARIANT"/>
    <property type="match status" value="1"/>
</dbReference>
<feature type="domain" description="Rho-GAP" evidence="5">
    <location>
        <begin position="118"/>
        <end position="315"/>
    </location>
</feature>
<dbReference type="GO" id="GO:0051056">
    <property type="term" value="P:regulation of small GTPase mediated signal transduction"/>
    <property type="evidence" value="ECO:0007669"/>
    <property type="project" value="UniProtKB-ARBA"/>
</dbReference>
<dbReference type="GO" id="GO:0007165">
    <property type="term" value="P:signal transduction"/>
    <property type="evidence" value="ECO:0007669"/>
    <property type="project" value="InterPro"/>
</dbReference>
<dbReference type="PROSITE" id="PS50238">
    <property type="entry name" value="RHOGAP"/>
    <property type="match status" value="1"/>
</dbReference>
<dbReference type="PROSITE" id="PS50003">
    <property type="entry name" value="PH_DOMAIN"/>
    <property type="match status" value="1"/>
</dbReference>
<name>A0A7J7JST9_BUGNE</name>
<evidence type="ECO:0000256" key="2">
    <source>
        <dbReference type="SAM" id="Coils"/>
    </source>
</evidence>
<dbReference type="Gene3D" id="1.10.555.10">
    <property type="entry name" value="Rho GTPase activation protein"/>
    <property type="match status" value="1"/>
</dbReference>
<evidence type="ECO:0000256" key="3">
    <source>
        <dbReference type="SAM" id="MobiDB-lite"/>
    </source>
</evidence>
<dbReference type="InterPro" id="IPR000198">
    <property type="entry name" value="RhoGAP_dom"/>
</dbReference>
<feature type="region of interest" description="Disordered" evidence="3">
    <location>
        <begin position="358"/>
        <end position="387"/>
    </location>
</feature>
<accession>A0A7J7JST9</accession>
<dbReference type="InterPro" id="IPR001849">
    <property type="entry name" value="PH_domain"/>
</dbReference>
<dbReference type="Pfam" id="PF00620">
    <property type="entry name" value="RhoGAP"/>
    <property type="match status" value="1"/>
</dbReference>
<dbReference type="PANTHER" id="PTHR15228:SF24">
    <property type="entry name" value="RHO-GAP DOMAIN-CONTAINING PROTEIN"/>
    <property type="match status" value="1"/>
</dbReference>
<dbReference type="Proteomes" id="UP000593567">
    <property type="component" value="Unassembled WGS sequence"/>
</dbReference>
<dbReference type="SMART" id="SM00233">
    <property type="entry name" value="PH"/>
    <property type="match status" value="1"/>
</dbReference>
<dbReference type="GO" id="GO:0005096">
    <property type="term" value="F:GTPase activator activity"/>
    <property type="evidence" value="ECO:0007669"/>
    <property type="project" value="UniProtKB-KW"/>
</dbReference>
<dbReference type="SUPFAM" id="SSF50729">
    <property type="entry name" value="PH domain-like"/>
    <property type="match status" value="1"/>
</dbReference>
<dbReference type="InterPro" id="IPR051025">
    <property type="entry name" value="RhoGAP"/>
</dbReference>
<dbReference type="AlphaFoldDB" id="A0A7J7JST9"/>
<evidence type="ECO:0000259" key="4">
    <source>
        <dbReference type="PROSITE" id="PS50003"/>
    </source>
</evidence>